<proteinExistence type="inferred from homology"/>
<gene>
    <name evidence="4" type="ORF">GCM10007925_07950</name>
</gene>
<evidence type="ECO:0000256" key="2">
    <source>
        <dbReference type="ARBA" id="ARBA00023157"/>
    </source>
</evidence>
<name>A0ABQ5Z2T8_9SPHN</name>
<comment type="caution">
    <text evidence="4">The sequence shown here is derived from an EMBL/GenBank/DDBJ whole genome shotgun (WGS) entry which is preliminary data.</text>
</comment>
<sequence length="576" mass="61501">MRIDPGVGEEAAEILSLLGNFPFVTVGEPADYLVTTKPDFPLDLELVDLRDPPDRWRDVTKTFEPVVPRPRTWPVGNLRDEATVPRLQRLLVAAGRTRALLDRSFADTNGVEICLVIKIFGTDCKPLGQKGTTAFVRFEDDAEVRVTNRSGGPRFVTAMAADGTLGLDWAGIDAEAPVRRLAPGESIVFPARMVIRSEAEDDPRFLILTSAAPIDVAAIDHLDPLGDWPDCTADGQKECVRPEPGLVLADDLAVRSVQVLIDPEPVVAMGNAMDATAMMATWAAQFYSVLPYTPAEIAADAKLPEDQSQFLKLRSYEERQHRCGATLIAPMIVMTAAHCVADGQYAGNGLAKVLVQRRVRMGSRKLGKEGTTYAIAGVAVHAGYAPGDPRNDVALLLLAADRGSVGRMPAPLATATRPLAAGVRANAFGWGLTGAVSPTGSIIMPVSGRLNRNAETLQYGELASVSLDACRRKLADKVTPGMVCMFPPTALAGRASGDGVFTCRGDSGGPLVRRVSGRDELVGVVSWSMGCGYKDYPSVFADVGYFARWIDAAKVALKPGAAIRVADPARPNAASR</sequence>
<reference evidence="5" key="1">
    <citation type="journal article" date="2019" name="Int. J. Syst. Evol. Microbiol.">
        <title>The Global Catalogue of Microorganisms (GCM) 10K type strain sequencing project: providing services to taxonomists for standard genome sequencing and annotation.</title>
        <authorList>
            <consortium name="The Broad Institute Genomics Platform"/>
            <consortium name="The Broad Institute Genome Sequencing Center for Infectious Disease"/>
            <person name="Wu L."/>
            <person name="Ma J."/>
        </authorList>
    </citation>
    <scope>NUCLEOTIDE SEQUENCE [LARGE SCALE GENOMIC DNA]</scope>
    <source>
        <strain evidence="5">NBRC 102146</strain>
    </source>
</reference>
<evidence type="ECO:0000313" key="4">
    <source>
        <dbReference type="EMBL" id="GLR47084.1"/>
    </source>
</evidence>
<dbReference type="PANTHER" id="PTHR24276">
    <property type="entry name" value="POLYSERASE-RELATED"/>
    <property type="match status" value="1"/>
</dbReference>
<comment type="similarity">
    <text evidence="1">Belongs to the peptidase S1 family.</text>
</comment>
<feature type="domain" description="Peptidase S1" evidence="3">
    <location>
        <begin position="267"/>
        <end position="555"/>
    </location>
</feature>
<dbReference type="InterPro" id="IPR050430">
    <property type="entry name" value="Peptidase_S1"/>
</dbReference>
<evidence type="ECO:0000259" key="3">
    <source>
        <dbReference type="PROSITE" id="PS50240"/>
    </source>
</evidence>
<dbReference type="Proteomes" id="UP001156703">
    <property type="component" value="Unassembled WGS sequence"/>
</dbReference>
<accession>A0ABQ5Z2T8</accession>
<dbReference type="InterPro" id="IPR001254">
    <property type="entry name" value="Trypsin_dom"/>
</dbReference>
<dbReference type="PANTHER" id="PTHR24276:SF98">
    <property type="entry name" value="FI18310P1-RELATED"/>
    <property type="match status" value="1"/>
</dbReference>
<protein>
    <recommendedName>
        <fullName evidence="3">Peptidase S1 domain-containing protein</fullName>
    </recommendedName>
</protein>
<dbReference type="EMBL" id="BSOO01000005">
    <property type="protein sequence ID" value="GLR47084.1"/>
    <property type="molecule type" value="Genomic_DNA"/>
</dbReference>
<keyword evidence="5" id="KW-1185">Reference proteome</keyword>
<evidence type="ECO:0000256" key="1">
    <source>
        <dbReference type="ARBA" id="ARBA00007664"/>
    </source>
</evidence>
<dbReference type="InterPro" id="IPR043504">
    <property type="entry name" value="Peptidase_S1_PA_chymotrypsin"/>
</dbReference>
<dbReference type="CDD" id="cd00190">
    <property type="entry name" value="Tryp_SPc"/>
    <property type="match status" value="1"/>
</dbReference>
<dbReference type="PRINTS" id="PR00722">
    <property type="entry name" value="CHYMOTRYPSIN"/>
</dbReference>
<dbReference type="SUPFAM" id="SSF50494">
    <property type="entry name" value="Trypsin-like serine proteases"/>
    <property type="match status" value="1"/>
</dbReference>
<keyword evidence="2" id="KW-1015">Disulfide bond</keyword>
<dbReference type="PROSITE" id="PS50240">
    <property type="entry name" value="TRYPSIN_DOM"/>
    <property type="match status" value="1"/>
</dbReference>
<evidence type="ECO:0000313" key="5">
    <source>
        <dbReference type="Proteomes" id="UP001156703"/>
    </source>
</evidence>
<dbReference type="InterPro" id="IPR001314">
    <property type="entry name" value="Peptidase_S1A"/>
</dbReference>
<dbReference type="Pfam" id="PF00089">
    <property type="entry name" value="Trypsin"/>
    <property type="match status" value="1"/>
</dbReference>
<dbReference type="SMART" id="SM00020">
    <property type="entry name" value="Tryp_SPc"/>
    <property type="match status" value="1"/>
</dbReference>
<dbReference type="InterPro" id="IPR009003">
    <property type="entry name" value="Peptidase_S1_PA"/>
</dbReference>
<organism evidence="4 5">
    <name type="scientific">Sphingomonas astaxanthinifaciens DSM 22298</name>
    <dbReference type="NCBI Taxonomy" id="1123267"/>
    <lineage>
        <taxon>Bacteria</taxon>
        <taxon>Pseudomonadati</taxon>
        <taxon>Pseudomonadota</taxon>
        <taxon>Alphaproteobacteria</taxon>
        <taxon>Sphingomonadales</taxon>
        <taxon>Sphingomonadaceae</taxon>
        <taxon>Sphingomonas</taxon>
    </lineage>
</organism>
<dbReference type="Gene3D" id="2.40.10.10">
    <property type="entry name" value="Trypsin-like serine proteases"/>
    <property type="match status" value="1"/>
</dbReference>
<dbReference type="InterPro" id="IPR018114">
    <property type="entry name" value="TRYPSIN_HIS"/>
</dbReference>
<dbReference type="PROSITE" id="PS00134">
    <property type="entry name" value="TRYPSIN_HIS"/>
    <property type="match status" value="1"/>
</dbReference>